<evidence type="ECO:0008006" key="3">
    <source>
        <dbReference type="Google" id="ProtNLM"/>
    </source>
</evidence>
<dbReference type="Gene3D" id="1.25.40.10">
    <property type="entry name" value="Tetratricopeptide repeat domain"/>
    <property type="match status" value="1"/>
</dbReference>
<proteinExistence type="predicted"/>
<accession>A0A4V2F6G4</accession>
<evidence type="ECO:0000313" key="1">
    <source>
        <dbReference type="EMBL" id="RZS96229.1"/>
    </source>
</evidence>
<protein>
    <recommendedName>
        <fullName evidence="3">Tetratricopeptide repeat protein</fullName>
    </recommendedName>
</protein>
<dbReference type="InterPro" id="IPR011990">
    <property type="entry name" value="TPR-like_helical_dom_sf"/>
</dbReference>
<dbReference type="SUPFAM" id="SSF48452">
    <property type="entry name" value="TPR-like"/>
    <property type="match status" value="1"/>
</dbReference>
<dbReference type="AlphaFoldDB" id="A0A4V2F6G4"/>
<dbReference type="EMBL" id="SGXG01000001">
    <property type="protein sequence ID" value="RZS96229.1"/>
    <property type="molecule type" value="Genomic_DNA"/>
</dbReference>
<keyword evidence="2" id="KW-1185">Reference proteome</keyword>
<evidence type="ECO:0000313" key="2">
    <source>
        <dbReference type="Proteomes" id="UP000292209"/>
    </source>
</evidence>
<name>A0A4V2F6G4_9BACT</name>
<organism evidence="1 2">
    <name type="scientific">Cecembia calidifontis</name>
    <dbReference type="NCBI Taxonomy" id="1187080"/>
    <lineage>
        <taxon>Bacteria</taxon>
        <taxon>Pseudomonadati</taxon>
        <taxon>Bacteroidota</taxon>
        <taxon>Cytophagia</taxon>
        <taxon>Cytophagales</taxon>
        <taxon>Cyclobacteriaceae</taxon>
        <taxon>Cecembia</taxon>
    </lineage>
</organism>
<dbReference type="RefSeq" id="WP_130275213.1">
    <property type="nucleotide sequence ID" value="NZ_SGXG01000001.1"/>
</dbReference>
<comment type="caution">
    <text evidence="1">The sequence shown here is derived from an EMBL/GenBank/DDBJ whole genome shotgun (WGS) entry which is preliminary data.</text>
</comment>
<dbReference type="OrthoDB" id="1489296at2"/>
<dbReference type="Proteomes" id="UP000292209">
    <property type="component" value="Unassembled WGS sequence"/>
</dbReference>
<gene>
    <name evidence="1" type="ORF">BC751_1795</name>
</gene>
<dbReference type="PROSITE" id="PS51257">
    <property type="entry name" value="PROKAR_LIPOPROTEIN"/>
    <property type="match status" value="1"/>
</dbReference>
<sequence length="596" mass="67989">MFKNLLFLFLSISLFSIFFGCSPKINLYESLLDGLTAEPRYLALHRDSVRVRISGSIPVQYLDNEIKVHLFPEYQYGNGILRLGSFTLCEGKSSETLSGPKIDQTIIFPYMEGMEVGNLVINAVIEKNGVNHSLPEKIVALGLNTAPLLARMGQITPNEPIFPIGLYMTSGVSVINPLEIRGYTVLYKLGSDQMETQDLPLDLMNLLQEGEPGKPIRKIRITGLVSPENQELSDPNLPIKRVLHLKSKLTDQNLVKQEQIEVDIRRKDWFDFRVLLGGYSGIADSERESYYDILQERTDFESQLRKMRQLKTYNKVSREVFPKLRGVKVEVELENTRLSDHQIATRLFELISSGTSLDGFSPEHLIYAAQSTNLLHEKEVIYSKLLEISPSESIYNNLGVVYLNQAQRELDSGLRMRLVEKSEWMFRQSLEFNTTSIALHNLGRSLILKGEFADAYVVISEASGLEWEENSEVLKINEGLRGALDIINGDYRLATIRLSKSKRNEIDLFNMGLAFFLADDLRNAQVAFEDCVFANREYGYGFYGLAMIAALNRDRQVLYENLAKAIERSEYLKDRALIDIFFSPYREEKAFLDLFE</sequence>
<reference evidence="1 2" key="1">
    <citation type="submission" date="2019-02" db="EMBL/GenBank/DDBJ databases">
        <title>Genomic Encyclopedia of Archaeal and Bacterial Type Strains, Phase II (KMG-II): from individual species to whole genera.</title>
        <authorList>
            <person name="Goeker M."/>
        </authorList>
    </citation>
    <scope>NUCLEOTIDE SEQUENCE [LARGE SCALE GENOMIC DNA]</scope>
    <source>
        <strain evidence="1 2">DSM 21411</strain>
    </source>
</reference>